<keyword evidence="2" id="KW-1185">Reference proteome</keyword>
<comment type="caution">
    <text evidence="1">The sequence shown here is derived from an EMBL/GenBank/DDBJ whole genome shotgun (WGS) entry which is preliminary data.</text>
</comment>
<protein>
    <submittedName>
        <fullName evidence="1">Uncharacterized protein</fullName>
    </submittedName>
</protein>
<reference evidence="1 2" key="1">
    <citation type="journal article" date="2021" name="Environ. Microbiol.">
        <title>Gene family expansions and transcriptome signatures uncover fungal adaptations to wood decay.</title>
        <authorList>
            <person name="Hage H."/>
            <person name="Miyauchi S."/>
            <person name="Viragh M."/>
            <person name="Drula E."/>
            <person name="Min B."/>
            <person name="Chaduli D."/>
            <person name="Navarro D."/>
            <person name="Favel A."/>
            <person name="Norest M."/>
            <person name="Lesage-Meessen L."/>
            <person name="Balint B."/>
            <person name="Merenyi Z."/>
            <person name="de Eugenio L."/>
            <person name="Morin E."/>
            <person name="Martinez A.T."/>
            <person name="Baldrian P."/>
            <person name="Stursova M."/>
            <person name="Martinez M.J."/>
            <person name="Novotny C."/>
            <person name="Magnuson J.K."/>
            <person name="Spatafora J.W."/>
            <person name="Maurice S."/>
            <person name="Pangilinan J."/>
            <person name="Andreopoulos W."/>
            <person name="LaButti K."/>
            <person name="Hundley H."/>
            <person name="Na H."/>
            <person name="Kuo A."/>
            <person name="Barry K."/>
            <person name="Lipzen A."/>
            <person name="Henrissat B."/>
            <person name="Riley R."/>
            <person name="Ahrendt S."/>
            <person name="Nagy L.G."/>
            <person name="Grigoriev I.V."/>
            <person name="Martin F."/>
            <person name="Rosso M.N."/>
        </authorList>
    </citation>
    <scope>NUCLEOTIDE SEQUENCE [LARGE SCALE GENOMIC DNA]</scope>
    <source>
        <strain evidence="1 2">CIRM-BRFM 1785</strain>
    </source>
</reference>
<organism evidence="1 2">
    <name type="scientific">Rhodofomes roseus</name>
    <dbReference type="NCBI Taxonomy" id="34475"/>
    <lineage>
        <taxon>Eukaryota</taxon>
        <taxon>Fungi</taxon>
        <taxon>Dikarya</taxon>
        <taxon>Basidiomycota</taxon>
        <taxon>Agaricomycotina</taxon>
        <taxon>Agaricomycetes</taxon>
        <taxon>Polyporales</taxon>
        <taxon>Rhodofomes</taxon>
    </lineage>
</organism>
<evidence type="ECO:0000313" key="2">
    <source>
        <dbReference type="Proteomes" id="UP000814176"/>
    </source>
</evidence>
<gene>
    <name evidence="1" type="ORF">C8Q71DRAFT_143536</name>
</gene>
<sequence length="174" mass="19381">MPFGGQQTPRDAQQLLRNTRRARHRFLSLFSPIGLSPRRCAPQCTTSAAIVIYSHVFFIVSDARTGISRKSTYIYPRWSLMLGPSSYSLYEVSYVMTSDSVVCYSRPRVRKKEVRIGRRTSWKASVTYSRALDLVPAAMTALFSTGCKALHLGLLARPVGSLPAGIPLEPRARA</sequence>
<proteinExistence type="predicted"/>
<dbReference type="GeneID" id="71997302"/>
<dbReference type="RefSeq" id="XP_047777002.1">
    <property type="nucleotide sequence ID" value="XM_047916570.1"/>
</dbReference>
<name>A0ABQ8KAE1_9APHY</name>
<evidence type="ECO:0000313" key="1">
    <source>
        <dbReference type="EMBL" id="KAH9834471.1"/>
    </source>
</evidence>
<dbReference type="Proteomes" id="UP000814176">
    <property type="component" value="Unassembled WGS sequence"/>
</dbReference>
<dbReference type="EMBL" id="JADCUA010000015">
    <property type="protein sequence ID" value="KAH9834471.1"/>
    <property type="molecule type" value="Genomic_DNA"/>
</dbReference>
<accession>A0ABQ8KAE1</accession>